<dbReference type="Proteomes" id="UP000319576">
    <property type="component" value="Chromosome"/>
</dbReference>
<dbReference type="Pfam" id="PF07596">
    <property type="entry name" value="SBP_bac_10"/>
    <property type="match status" value="1"/>
</dbReference>
<feature type="domain" description="DUF1559" evidence="2">
    <location>
        <begin position="30"/>
        <end position="272"/>
    </location>
</feature>
<organism evidence="3 4">
    <name type="scientific">Urbifossiella limnaea</name>
    <dbReference type="NCBI Taxonomy" id="2528023"/>
    <lineage>
        <taxon>Bacteria</taxon>
        <taxon>Pseudomonadati</taxon>
        <taxon>Planctomycetota</taxon>
        <taxon>Planctomycetia</taxon>
        <taxon>Gemmatales</taxon>
        <taxon>Gemmataceae</taxon>
        <taxon>Urbifossiella</taxon>
    </lineage>
</organism>
<dbReference type="InterPro" id="IPR011453">
    <property type="entry name" value="DUF1559"/>
</dbReference>
<dbReference type="PANTHER" id="PTHR30093:SF2">
    <property type="entry name" value="TYPE II SECRETION SYSTEM PROTEIN H"/>
    <property type="match status" value="1"/>
</dbReference>
<reference evidence="3 4" key="1">
    <citation type="submission" date="2019-02" db="EMBL/GenBank/DDBJ databases">
        <title>Deep-cultivation of Planctomycetes and their phenomic and genomic characterization uncovers novel biology.</title>
        <authorList>
            <person name="Wiegand S."/>
            <person name="Jogler M."/>
            <person name="Boedeker C."/>
            <person name="Pinto D."/>
            <person name="Vollmers J."/>
            <person name="Rivas-Marin E."/>
            <person name="Kohn T."/>
            <person name="Peeters S.H."/>
            <person name="Heuer A."/>
            <person name="Rast P."/>
            <person name="Oberbeckmann S."/>
            <person name="Bunk B."/>
            <person name="Jeske O."/>
            <person name="Meyerdierks A."/>
            <person name="Storesund J.E."/>
            <person name="Kallscheuer N."/>
            <person name="Luecker S."/>
            <person name="Lage O.M."/>
            <person name="Pohl T."/>
            <person name="Merkel B.J."/>
            <person name="Hornburger P."/>
            <person name="Mueller R.-W."/>
            <person name="Bruemmer F."/>
            <person name="Labrenz M."/>
            <person name="Spormann A.M."/>
            <person name="Op den Camp H."/>
            <person name="Overmann J."/>
            <person name="Amann R."/>
            <person name="Jetten M.S.M."/>
            <person name="Mascher T."/>
            <person name="Medema M.H."/>
            <person name="Devos D.P."/>
            <person name="Kaster A.-K."/>
            <person name="Ovreas L."/>
            <person name="Rohde M."/>
            <person name="Galperin M.Y."/>
            <person name="Jogler C."/>
        </authorList>
    </citation>
    <scope>NUCLEOTIDE SEQUENCE [LARGE SCALE GENOMIC DNA]</scope>
    <source>
        <strain evidence="3 4">ETA_A1</strain>
    </source>
</reference>
<dbReference type="InterPro" id="IPR045584">
    <property type="entry name" value="Pilin-like"/>
</dbReference>
<dbReference type="EMBL" id="CP036273">
    <property type="protein sequence ID" value="QDU18796.1"/>
    <property type="molecule type" value="Genomic_DNA"/>
</dbReference>
<proteinExistence type="predicted"/>
<dbReference type="AlphaFoldDB" id="A0A517XMT8"/>
<dbReference type="Pfam" id="PF07963">
    <property type="entry name" value="N_methyl"/>
    <property type="match status" value="1"/>
</dbReference>
<dbReference type="SUPFAM" id="SSF54523">
    <property type="entry name" value="Pili subunits"/>
    <property type="match status" value="1"/>
</dbReference>
<name>A0A517XMT8_9BACT</name>
<sequence>MSRRAFTLIELLVVIAIVAVLIGLLLPAVQKVREAAARLKCQNNLKQIGLGLHGYESAHGRFPPGYRDTRPDSAPGPGWGWAVFLLPFVEQPALHARLDPHNTLPGGGSDTPAPTPDTLTALPVYRCPSDPGPATNANYDGHATANYRGVGWGRPKTAPGPKGLMITDLADPTGVLFRNSKVRVADVADGLSGTLFVTEVCLTEPRWGGVWAGATRKDGYGLWISGAFWAVDEGPFRLNGPDKWAACSPHPGGVGVLLGDGSARFVRDTVEPRVPADLATRAGGEVAAVE</sequence>
<dbReference type="NCBIfam" id="TIGR04294">
    <property type="entry name" value="pre_pil_HX9DG"/>
    <property type="match status" value="1"/>
</dbReference>
<feature type="compositionally biased region" description="Low complexity" evidence="1">
    <location>
        <begin position="110"/>
        <end position="122"/>
    </location>
</feature>
<dbReference type="OrthoDB" id="255848at2"/>
<dbReference type="Gene3D" id="3.30.700.10">
    <property type="entry name" value="Glycoprotein, Type 4 Pilin"/>
    <property type="match status" value="1"/>
</dbReference>
<evidence type="ECO:0000313" key="4">
    <source>
        <dbReference type="Proteomes" id="UP000319576"/>
    </source>
</evidence>
<dbReference type="PANTHER" id="PTHR30093">
    <property type="entry name" value="GENERAL SECRETION PATHWAY PROTEIN G"/>
    <property type="match status" value="1"/>
</dbReference>
<accession>A0A517XMT8</accession>
<dbReference type="RefSeq" id="WP_145244558.1">
    <property type="nucleotide sequence ID" value="NZ_CP036273.1"/>
</dbReference>
<dbReference type="NCBIfam" id="TIGR02532">
    <property type="entry name" value="IV_pilin_GFxxxE"/>
    <property type="match status" value="1"/>
</dbReference>
<evidence type="ECO:0000259" key="2">
    <source>
        <dbReference type="Pfam" id="PF07596"/>
    </source>
</evidence>
<keyword evidence="4" id="KW-1185">Reference proteome</keyword>
<dbReference type="KEGG" id="uli:ETAA1_06920"/>
<dbReference type="InterPro" id="IPR012902">
    <property type="entry name" value="N_methyl_site"/>
</dbReference>
<evidence type="ECO:0000313" key="3">
    <source>
        <dbReference type="EMBL" id="QDU18796.1"/>
    </source>
</evidence>
<evidence type="ECO:0000256" key="1">
    <source>
        <dbReference type="SAM" id="MobiDB-lite"/>
    </source>
</evidence>
<gene>
    <name evidence="3" type="ORF">ETAA1_06920</name>
</gene>
<protein>
    <recommendedName>
        <fullName evidence="2">DUF1559 domain-containing protein</fullName>
    </recommendedName>
</protein>
<feature type="region of interest" description="Disordered" evidence="1">
    <location>
        <begin position="99"/>
        <end position="122"/>
    </location>
</feature>
<dbReference type="InterPro" id="IPR027558">
    <property type="entry name" value="Pre_pil_HX9DG_C"/>
</dbReference>